<organism evidence="1 2">
    <name type="scientific">Eumeta variegata</name>
    <name type="common">Bagworm moth</name>
    <name type="synonym">Eumeta japonica</name>
    <dbReference type="NCBI Taxonomy" id="151549"/>
    <lineage>
        <taxon>Eukaryota</taxon>
        <taxon>Metazoa</taxon>
        <taxon>Ecdysozoa</taxon>
        <taxon>Arthropoda</taxon>
        <taxon>Hexapoda</taxon>
        <taxon>Insecta</taxon>
        <taxon>Pterygota</taxon>
        <taxon>Neoptera</taxon>
        <taxon>Endopterygota</taxon>
        <taxon>Lepidoptera</taxon>
        <taxon>Glossata</taxon>
        <taxon>Ditrysia</taxon>
        <taxon>Tineoidea</taxon>
        <taxon>Psychidae</taxon>
        <taxon>Oiketicinae</taxon>
        <taxon>Eumeta</taxon>
    </lineage>
</organism>
<protein>
    <submittedName>
        <fullName evidence="1">Uncharacterized protein</fullName>
    </submittedName>
</protein>
<accession>A0A4C1Y600</accession>
<reference evidence="1 2" key="1">
    <citation type="journal article" date="2019" name="Commun. Biol.">
        <title>The bagworm genome reveals a unique fibroin gene that provides high tensile strength.</title>
        <authorList>
            <person name="Kono N."/>
            <person name="Nakamura H."/>
            <person name="Ohtoshi R."/>
            <person name="Tomita M."/>
            <person name="Numata K."/>
            <person name="Arakawa K."/>
        </authorList>
    </citation>
    <scope>NUCLEOTIDE SEQUENCE [LARGE SCALE GENOMIC DNA]</scope>
</reference>
<proteinExistence type="predicted"/>
<sequence length="87" mass="9741">MKKNWYRLQDAPQASPVLSPVVNSNVFWDDASCTLGIGIQLQIHRERDKSALGVFVFEYSGIQIIVNVNLYKRKLFYVHAGGSVGEG</sequence>
<name>A0A4C1Y600_EUMVA</name>
<evidence type="ECO:0000313" key="1">
    <source>
        <dbReference type="EMBL" id="GBP71651.1"/>
    </source>
</evidence>
<gene>
    <name evidence="1" type="ORF">EVAR_62896_1</name>
</gene>
<comment type="caution">
    <text evidence="1">The sequence shown here is derived from an EMBL/GenBank/DDBJ whole genome shotgun (WGS) entry which is preliminary data.</text>
</comment>
<evidence type="ECO:0000313" key="2">
    <source>
        <dbReference type="Proteomes" id="UP000299102"/>
    </source>
</evidence>
<dbReference type="EMBL" id="BGZK01001116">
    <property type="protein sequence ID" value="GBP71651.1"/>
    <property type="molecule type" value="Genomic_DNA"/>
</dbReference>
<dbReference type="Proteomes" id="UP000299102">
    <property type="component" value="Unassembled WGS sequence"/>
</dbReference>
<dbReference type="AlphaFoldDB" id="A0A4C1Y600"/>
<keyword evidence="2" id="KW-1185">Reference proteome</keyword>